<gene>
    <name evidence="1" type="ORF">MexAM1_META1pCDS1132842D</name>
</gene>
<dbReference type="AlphaFoldDB" id="C5AXD1"/>
<evidence type="ECO:0000313" key="1">
    <source>
        <dbReference type="EMBL" id="ACS38970.1"/>
    </source>
</evidence>
<dbReference type="KEGG" id="mea:Mex_1pCDS1132842D"/>
<evidence type="ECO:0000313" key="2">
    <source>
        <dbReference type="Proteomes" id="UP000009081"/>
    </source>
</evidence>
<name>C5AXD1_METEA</name>
<keyword evidence="2" id="KW-1185">Reference proteome</keyword>
<organism evidence="1 2">
    <name type="scientific">Methylorubrum extorquens (strain ATCC 14718 / DSM 1338 / JCM 2805 / NCIMB 9133 / AM1)</name>
    <name type="common">Methylobacterium extorquens</name>
    <dbReference type="NCBI Taxonomy" id="272630"/>
    <lineage>
        <taxon>Bacteria</taxon>
        <taxon>Pseudomonadati</taxon>
        <taxon>Pseudomonadota</taxon>
        <taxon>Alphaproteobacteria</taxon>
        <taxon>Hyphomicrobiales</taxon>
        <taxon>Methylobacteriaceae</taxon>
        <taxon>Methylorubrum</taxon>
    </lineage>
</organism>
<dbReference type="Proteomes" id="UP000009081">
    <property type="component" value="Chromosome"/>
</dbReference>
<sequence length="727" mass="82719">MCFHGRLPSTSIIDVLFGQDPSKTSLINRIIYARDPNYSSEIDAIGLSDESNLSAKAATSALLRDFSSSIQYLRALLQTDLPEPVKDEHRTLLTEVLVKAKNLTEACEECASLYMKSTYFATKLPLNRLTKLIIEDQEEENFARTRGELSTAIVFDMYARHRSSNRDAEKADSYKDFLRSQSVQHASELHAVLSDHDQKQIIYFLRNICVPEVLDQSLYLENTREVEDERAKILLLLSDITDKKDQDAQDKLIEELRSIRTKQVLRDATMRIDQSKIYVNMEGLRRSVDSQMRESWRRYKLTVDSDFSADIVHMGLIIKQGLNEKNSFIAVRVPTVERIKLFDNIFIDLLDLFTTSKEFGLDANLSTNIRHGYVVKELRNPLVALRLVTNKGSIDAGYRENDYWLSKLSEGSQHRDTLSRRLSEFSEQIDKEIERLNYQLLRLRTDANPDGLFDFRFSDAVKRPLESACSKCSTYDEFMDLLSSVLWQATEQNLAKVRDTLRLIVSPNLTNALNQLQSDLYAAGIGHALPELNSAIASVRPELGHAIARVSSWFVLSEDTEFPDFSIGTAFEAGLQTVKSYYSHLNINSSFHAPGELQLKGFTLPLFARLFFIILDNAAFHSGDNRTQLLLETSIEMSGKTIHLRIANDLASDKDVGLLERDVKNVLDKYSKDSAPEYVRLEGGSGYPKIWKLLTHDLRCPHDLDLSITQDPKFVVDLSFDARNLIP</sequence>
<dbReference type="STRING" id="272630.MexAM1_META1pCDS1132842D"/>
<reference evidence="1 2" key="1">
    <citation type="journal article" date="2009" name="PLoS ONE">
        <title>Methylobacterium genome sequences: a reference blueprint to investigate microbial metabolism of C1 compounds from natural and industrial sources.</title>
        <authorList>
            <person name="Vuilleumier S."/>
            <person name="Chistoserdova L."/>
            <person name="Lee M.-C."/>
            <person name="Bringel F."/>
            <person name="Lajus A."/>
            <person name="Zhou Y."/>
            <person name="Gourion B."/>
            <person name="Barbe V."/>
            <person name="Chang J."/>
            <person name="Cruveiller S."/>
            <person name="Dossat C."/>
            <person name="Gillett W."/>
            <person name="Gruffaz C."/>
            <person name="Haugen E."/>
            <person name="Hourcade E."/>
            <person name="Levy R."/>
            <person name="Mangenot S."/>
            <person name="Muller E."/>
            <person name="Nadalig T."/>
            <person name="Pagni M."/>
            <person name="Penny C."/>
            <person name="Peyraud R."/>
            <person name="Robinson D.G."/>
            <person name="Roche D."/>
            <person name="Rouy Z."/>
            <person name="Saenampechek C."/>
            <person name="Salvignol G."/>
            <person name="Vallenet D."/>
            <person name="Wu Z."/>
            <person name="Marx C.J."/>
            <person name="Vorholt J.A."/>
            <person name="Olson M.V."/>
            <person name="Kaul R."/>
            <person name="Weissenbach J."/>
            <person name="Medigue C."/>
            <person name="Lidstrom M.E."/>
        </authorList>
    </citation>
    <scope>NUCLEOTIDE SEQUENCE [LARGE SCALE GENOMIC DNA]</scope>
    <source>
        <strain evidence="2">ATCC 14718 / DSM 1338 / JCM 2805 / NCIMB 9133 / AM1</strain>
    </source>
</reference>
<accession>C5AXD1</accession>
<proteinExistence type="predicted"/>
<dbReference type="HOGENOM" id="CLU_380742_0_0_5"/>
<dbReference type="EMBL" id="CP001510">
    <property type="protein sequence ID" value="ACS38970.1"/>
    <property type="molecule type" value="Genomic_DNA"/>
</dbReference>
<protein>
    <submittedName>
        <fullName evidence="1">Uncharacterized protein</fullName>
    </submittedName>
</protein>
<dbReference type="eggNOG" id="COG4585">
    <property type="taxonomic scope" value="Bacteria"/>
</dbReference>